<dbReference type="Gene3D" id="3.10.129.10">
    <property type="entry name" value="Hotdog Thioesterase"/>
    <property type="match status" value="1"/>
</dbReference>
<dbReference type="EMBL" id="PJAF01000005">
    <property type="protein sequence ID" value="PKF69220.1"/>
    <property type="molecule type" value="Genomic_DNA"/>
</dbReference>
<dbReference type="RefSeq" id="WP_101173064.1">
    <property type="nucleotide sequence ID" value="NZ_JAKRKB010000009.1"/>
</dbReference>
<feature type="domain" description="MaoC-like" evidence="2">
    <location>
        <begin position="193"/>
        <end position="273"/>
    </location>
</feature>
<accession>A0A2N0X928</accession>
<dbReference type="STRING" id="1121365.GCA_000375365_00958"/>
<dbReference type="GO" id="GO:0004312">
    <property type="term" value="F:fatty acid synthase activity"/>
    <property type="evidence" value="ECO:0007669"/>
    <property type="project" value="InterPro"/>
</dbReference>
<gene>
    <name evidence="3" type="ORF">CXB45_02580</name>
</gene>
<dbReference type="InterPro" id="IPR029069">
    <property type="entry name" value="HotDog_dom_sf"/>
</dbReference>
<evidence type="ECO:0000256" key="1">
    <source>
        <dbReference type="ARBA" id="ARBA00005254"/>
    </source>
</evidence>
<comment type="caution">
    <text evidence="3">The sequence shown here is derived from an EMBL/GenBank/DDBJ whole genome shotgun (WGS) entry which is preliminary data.</text>
</comment>
<protein>
    <recommendedName>
        <fullName evidence="2">MaoC-like domain-containing protein</fullName>
    </recommendedName>
</protein>
<dbReference type="Pfam" id="PF01575">
    <property type="entry name" value="MaoC_dehydratas"/>
    <property type="match status" value="1"/>
</dbReference>
<evidence type="ECO:0000313" key="4">
    <source>
        <dbReference type="Proteomes" id="UP000233249"/>
    </source>
</evidence>
<dbReference type="Proteomes" id="UP000233249">
    <property type="component" value="Unassembled WGS sequence"/>
</dbReference>
<dbReference type="PRINTS" id="PR01483">
    <property type="entry name" value="FASYNTHASE"/>
</dbReference>
<dbReference type="AlphaFoldDB" id="A0A2N0X928"/>
<comment type="similarity">
    <text evidence="1">Belongs to the enoyl-CoA hydratase/isomerase family.</text>
</comment>
<name>A0A2N0X928_9CORY</name>
<reference evidence="3 4" key="1">
    <citation type="submission" date="2017-12" db="EMBL/GenBank/DDBJ databases">
        <title>Corynebacterium mastitidis 16-1433 Genome.</title>
        <authorList>
            <person name="Gulvik C.A."/>
        </authorList>
    </citation>
    <scope>NUCLEOTIDE SEQUENCE [LARGE SCALE GENOMIC DNA]</scope>
    <source>
        <strain evidence="3 4">16-1433</strain>
    </source>
</reference>
<organism evidence="3 4">
    <name type="scientific">Corynebacterium mastitidis</name>
    <dbReference type="NCBI Taxonomy" id="161890"/>
    <lineage>
        <taxon>Bacteria</taxon>
        <taxon>Bacillati</taxon>
        <taxon>Actinomycetota</taxon>
        <taxon>Actinomycetes</taxon>
        <taxon>Mycobacteriales</taxon>
        <taxon>Corynebacteriaceae</taxon>
        <taxon>Corynebacterium</taxon>
    </lineage>
</organism>
<sequence length="311" mass="32774">MAHHDLPAIPDLMAEYRNAARDLLPVVGTTRRATGDPSTSYGVRGVTIDPAHLAAYTQATGLRLGNTVPVTYPYVLAFPLAIKVMGAPDFPFNAVGAVHLTNVIERHRPIALTDALDIKVHAENLRPHRKGLLIDMVTEVTVDGELAWRQTSGFLAKGAKLSGTAASHGARPEDDGSLFGGHPEIPGGTPTAQWRVTPAEIKRYAQASGDKNPIHVSALGAKAFGFPTTIAHGMWSAAAMLSGLEGRIADAVRYSVEFAKPVVLPARVSYYAQAGTGSTGGADGAAGAWDLQLRKTSKPATLHAVARLEAL</sequence>
<dbReference type="OrthoDB" id="9774179at2"/>
<dbReference type="SUPFAM" id="SSF54637">
    <property type="entry name" value="Thioesterase/thiol ester dehydrase-isomerase"/>
    <property type="match status" value="2"/>
</dbReference>
<dbReference type="PANTHER" id="PTHR43841:SF1">
    <property type="entry name" value="3-HYDROXYACYL-THIOESTER DEHYDRATASE X"/>
    <property type="match status" value="1"/>
</dbReference>
<evidence type="ECO:0000259" key="2">
    <source>
        <dbReference type="Pfam" id="PF01575"/>
    </source>
</evidence>
<proteinExistence type="inferred from homology"/>
<dbReference type="PANTHER" id="PTHR43841">
    <property type="entry name" value="3-HYDROXYACYL-THIOESTER DEHYDRATASE HTDX-RELATED"/>
    <property type="match status" value="1"/>
</dbReference>
<dbReference type="GO" id="GO:0006633">
    <property type="term" value="P:fatty acid biosynthetic process"/>
    <property type="evidence" value="ECO:0007669"/>
    <property type="project" value="InterPro"/>
</dbReference>
<evidence type="ECO:0000313" key="3">
    <source>
        <dbReference type="EMBL" id="PKF69220.1"/>
    </source>
</evidence>
<dbReference type="InterPro" id="IPR002539">
    <property type="entry name" value="MaoC-like_dom"/>
</dbReference>
<dbReference type="GO" id="GO:0005835">
    <property type="term" value="C:fatty acid synthase complex"/>
    <property type="evidence" value="ECO:0007669"/>
    <property type="project" value="InterPro"/>
</dbReference>
<dbReference type="InterPro" id="IPR003965">
    <property type="entry name" value="Fatty_acid_synthase"/>
</dbReference>